<organism evidence="3 4">
    <name type="scientific">Chlamydomonas incerta</name>
    <dbReference type="NCBI Taxonomy" id="51695"/>
    <lineage>
        <taxon>Eukaryota</taxon>
        <taxon>Viridiplantae</taxon>
        <taxon>Chlorophyta</taxon>
        <taxon>core chlorophytes</taxon>
        <taxon>Chlorophyceae</taxon>
        <taxon>CS clade</taxon>
        <taxon>Chlamydomonadales</taxon>
        <taxon>Chlamydomonadaceae</taxon>
        <taxon>Chlamydomonas</taxon>
    </lineage>
</organism>
<feature type="compositionally biased region" description="Gly residues" evidence="1">
    <location>
        <begin position="351"/>
        <end position="362"/>
    </location>
</feature>
<feature type="region of interest" description="Disordered" evidence="1">
    <location>
        <begin position="326"/>
        <end position="384"/>
    </location>
</feature>
<evidence type="ECO:0000256" key="2">
    <source>
        <dbReference type="SAM" id="Phobius"/>
    </source>
</evidence>
<keyword evidence="2" id="KW-0472">Membrane</keyword>
<proteinExistence type="predicted"/>
<sequence length="1533" mass="152709">MEAAAAGAAAGAASVARAAPPKASPPRDERPAAPALAALAPRAAAECGGQRQPLSFSRWFARQARRADIMMIFTEAMLMSWLHATRLGEALHCSSGAAAGAISALGPGGGSGRSSGGGSGSSSTFPCGGGLWSKLLWSLSSGAVLDPFLRLRMWDHSNLVYTCAQLAVALLAPALYERCRRALVAGVGVARLLGVHWSLLVAPSALVTAAAYYSAGRRRMGAVYMGWKSATVFRVPASVQLVTGPLLWLLTVIALPLTDRRMPPPGNDGGGGAGSADGRRIAVQALLLFVVVAALPYLACRIWEDRALRPAYREYLRDGARGAAVGGGEEAVGGGGAAGDPSHDRSCAEGEGAGEGASGSGHGSSTCVATEAAGGEGTSSLVSSPSASAAASAAASEDSLAQLFAATTAHHCAATPPRVAPSPGAGRISNVGLPRRPPLLDVSSAGAGTQQSALQAAAAVWPTPCTVRRAAADTQPSVLYRSRTMADGLLGRSRTALVSVKVPTSRLGSDTGSADSSGSLARSVVESSAVERLSFEEASVAVLRSAAAALDAHNLARAQRQVPAAAAAPLRCLSAVCVRGCVQLLMVIHLHLAAAAPAEGAEDQGQAQPPPQRQSAGPFLRVHHIRLRPEQLFGGATAREASAASAEMNEAAADAASAAVEAEEGGAGGDAERAVAAAAAAAVHQLLAQIGAEQLPASGAAGPAGTNTMQIGSGWAAGAPAGAADTSSAPAPAFVWPPALATAGVGEAADDDQVVTVLLQLPTAGSGRRLRTVRCVLAGPAAAETGGGGGAEGSGSGGSAAAVAHVDVELPLHVLQQPVTAGGEANCGEAAAVPAFVRLPVPQRARTGPGGLSLLYVLPPLAQPAHADTAGTAAAATAAAEDCPFADTATTISPAWLAAGHAGGEGQSAFFTAYSLAGASSSACGTAADTYVNASNSTNASMAVASSTAVSAADIVSARGSMNGGPDSSAPLAVVPLLVVGSEAAAELQQLHAEVLGPDAVAQLQQLNTAAVAGPAGAPAEAGCSSSSSGGDALSGAAAALQHSGLTSLALDFGALLQLPRNGASGGATGEEGGHGDPAAEFDCLLRFLAARRMSGCLREALAALQRAGARLLPPDEERDGGGAGGAEQYVQAAAEQLVRRTLPVASPQGTVAASVEASAVQPGNAFVPSAMMAAAEAGGGDTGAGSSNVHAPASTPSRGDSGPCPAVAAKPASSAAAGAAAGGTAADEAPAPAVPLAPPSPRSGSLSTQLAWWLRVLAVGFPGQPAAAASPRQQQQPSRSGTGQSPEAAYQAFKAARCWRLDCMSLVTSAEFRLVSLVRTCMVAAWGSAAVARLAAGSAAQAATAEPDAPVCAAAGGGGGCPRPYLEGCCGGVTRLQLDLIAQCALLGAAVTTVMLAACTRLHQRRRNAFLLLRTALDAGVMLAMTLPLPRWPAPLLGVPARWLDINRRVGMHCLVYCLFDPLTLQASPYMQALQELVRFVPATLFEFHTYDCRWRPALGAGLWHAAAAVLVSAATDAISRGAYLRRARGGG</sequence>
<feature type="compositionally biased region" description="Gly residues" evidence="1">
    <location>
        <begin position="326"/>
        <end position="338"/>
    </location>
</feature>
<keyword evidence="2" id="KW-0812">Transmembrane</keyword>
<feature type="compositionally biased region" description="Polar residues" evidence="1">
    <location>
        <begin position="1187"/>
        <end position="1199"/>
    </location>
</feature>
<dbReference type="OrthoDB" id="561269at2759"/>
<feature type="compositionally biased region" description="Pro residues" evidence="1">
    <location>
        <begin position="1233"/>
        <end position="1242"/>
    </location>
</feature>
<evidence type="ECO:0000256" key="1">
    <source>
        <dbReference type="SAM" id="MobiDB-lite"/>
    </source>
</evidence>
<feature type="compositionally biased region" description="Low complexity" evidence="1">
    <location>
        <begin position="1"/>
        <end position="21"/>
    </location>
</feature>
<dbReference type="InterPro" id="IPR052258">
    <property type="entry name" value="Diverse_Func_Domain-Protein"/>
</dbReference>
<comment type="caution">
    <text evidence="3">The sequence shown here is derived from an EMBL/GenBank/DDBJ whole genome shotgun (WGS) entry which is preliminary data.</text>
</comment>
<dbReference type="Proteomes" id="UP000650467">
    <property type="component" value="Unassembled WGS sequence"/>
</dbReference>
<feature type="region of interest" description="Disordered" evidence="1">
    <location>
        <begin position="1"/>
        <end position="32"/>
    </location>
</feature>
<keyword evidence="4" id="KW-1185">Reference proteome</keyword>
<feature type="transmembrane region" description="Helical" evidence="2">
    <location>
        <begin position="235"/>
        <end position="257"/>
    </location>
</feature>
<evidence type="ECO:0000313" key="4">
    <source>
        <dbReference type="Proteomes" id="UP000650467"/>
    </source>
</evidence>
<protein>
    <submittedName>
        <fullName evidence="3">Uncharacterized protein</fullName>
    </submittedName>
</protein>
<feature type="compositionally biased region" description="Low complexity" evidence="1">
    <location>
        <begin position="1204"/>
        <end position="1232"/>
    </location>
</feature>
<feature type="region of interest" description="Disordered" evidence="1">
    <location>
        <begin position="1266"/>
        <end position="1287"/>
    </location>
</feature>
<feature type="transmembrane region" description="Helical" evidence="2">
    <location>
        <begin position="197"/>
        <end position="215"/>
    </location>
</feature>
<keyword evidence="2" id="KW-1133">Transmembrane helix</keyword>
<name>A0A836B1J6_CHLIN</name>
<reference evidence="3" key="1">
    <citation type="journal article" date="2020" name="bioRxiv">
        <title>Comparative genomics of Chlamydomonas.</title>
        <authorList>
            <person name="Craig R.J."/>
            <person name="Hasan A.R."/>
            <person name="Ness R.W."/>
            <person name="Keightley P.D."/>
        </authorList>
    </citation>
    <scope>NUCLEOTIDE SEQUENCE</scope>
    <source>
        <strain evidence="3">SAG 7.73</strain>
    </source>
</reference>
<feature type="region of interest" description="Disordered" evidence="1">
    <location>
        <begin position="414"/>
        <end position="446"/>
    </location>
</feature>
<feature type="region of interest" description="Disordered" evidence="1">
    <location>
        <begin position="1177"/>
        <end position="1243"/>
    </location>
</feature>
<gene>
    <name evidence="3" type="ORF">HXX76_001382</name>
</gene>
<dbReference type="PANTHER" id="PTHR37612:SF20">
    <property type="entry name" value="PER-HEXAMER REPEAT PROTEIN 5-RELATED"/>
    <property type="match status" value="1"/>
</dbReference>
<accession>A0A836B1J6</accession>
<dbReference type="EMBL" id="JAEHOC010000002">
    <property type="protein sequence ID" value="KAG2444638.1"/>
    <property type="molecule type" value="Genomic_DNA"/>
</dbReference>
<evidence type="ECO:0000313" key="3">
    <source>
        <dbReference type="EMBL" id="KAG2444638.1"/>
    </source>
</evidence>
<dbReference type="PANTHER" id="PTHR37612">
    <property type="entry name" value="FIBROIN HEAVY CHAIN FIB-H LIKE PROTEIN"/>
    <property type="match status" value="1"/>
</dbReference>